<dbReference type="GO" id="GO:0034628">
    <property type="term" value="P:'de novo' NAD+ biosynthetic process from L-aspartate"/>
    <property type="evidence" value="ECO:0007669"/>
    <property type="project" value="TreeGrafter"/>
</dbReference>
<dbReference type="GO" id="GO:0008734">
    <property type="term" value="F:L-aspartate oxidase activity"/>
    <property type="evidence" value="ECO:0007669"/>
    <property type="project" value="UniProtKB-EC"/>
</dbReference>
<dbReference type="SUPFAM" id="SSF46977">
    <property type="entry name" value="Succinate dehydrogenase/fumarate reductase flavoprotein C-terminal domain"/>
    <property type="match status" value="1"/>
</dbReference>
<comment type="cofactor">
    <cofactor evidence="1">
        <name>FAD</name>
        <dbReference type="ChEBI" id="CHEBI:57692"/>
    </cofactor>
</comment>
<dbReference type="Gene3D" id="1.20.58.100">
    <property type="entry name" value="Fumarate reductase/succinate dehydrogenase flavoprotein-like, C-terminal domain"/>
    <property type="match status" value="1"/>
</dbReference>
<protein>
    <recommendedName>
        <fullName evidence="2">L-aspartate oxidase</fullName>
    </recommendedName>
    <alternativeName>
        <fullName evidence="7">Quinolinate synthase B</fullName>
    </alternativeName>
</protein>
<evidence type="ECO:0000313" key="12">
    <source>
        <dbReference type="Proteomes" id="UP000267164"/>
    </source>
</evidence>
<dbReference type="PANTHER" id="PTHR42716:SF2">
    <property type="entry name" value="L-ASPARTATE OXIDASE, CHLOROPLASTIC"/>
    <property type="match status" value="1"/>
</dbReference>
<dbReference type="Gene3D" id="3.50.50.60">
    <property type="entry name" value="FAD/NAD(P)-binding domain"/>
    <property type="match status" value="1"/>
</dbReference>
<dbReference type="Pfam" id="PF02910">
    <property type="entry name" value="Succ_DH_flav_C"/>
    <property type="match status" value="1"/>
</dbReference>
<feature type="domain" description="Fumarate reductase/succinate dehydrogenase flavoprotein-like C-terminal" evidence="10">
    <location>
        <begin position="448"/>
        <end position="486"/>
    </location>
</feature>
<keyword evidence="5" id="KW-0560">Oxidoreductase</keyword>
<organism evidence="11 12">
    <name type="scientific">Nocardia yunnanensis</name>
    <dbReference type="NCBI Taxonomy" id="2382165"/>
    <lineage>
        <taxon>Bacteria</taxon>
        <taxon>Bacillati</taxon>
        <taxon>Actinomycetota</taxon>
        <taxon>Actinomycetes</taxon>
        <taxon>Mycobacteriales</taxon>
        <taxon>Nocardiaceae</taxon>
        <taxon>Nocardia</taxon>
    </lineage>
</organism>
<gene>
    <name evidence="11" type="ORF">D7D52_01135</name>
</gene>
<name>A0A386Z578_9NOCA</name>
<dbReference type="InterPro" id="IPR015939">
    <property type="entry name" value="Fum_Rdtase/Succ_DH_flav-like_C"/>
</dbReference>
<reference evidence="11 12" key="1">
    <citation type="submission" date="2018-09" db="EMBL/GenBank/DDBJ databases">
        <title>Nocardia yunnanensis sp. nov., an actinomycete isolated from a soil sample.</title>
        <authorList>
            <person name="Zhang J."/>
        </authorList>
    </citation>
    <scope>NUCLEOTIDE SEQUENCE [LARGE SCALE GENOMIC DNA]</scope>
    <source>
        <strain evidence="11 12">CFHS0054</strain>
    </source>
</reference>
<evidence type="ECO:0000256" key="5">
    <source>
        <dbReference type="ARBA" id="ARBA00023002"/>
    </source>
</evidence>
<evidence type="ECO:0000256" key="2">
    <source>
        <dbReference type="ARBA" id="ARBA00021901"/>
    </source>
</evidence>
<accession>A0A386Z578</accession>
<proteinExistence type="predicted"/>
<keyword evidence="12" id="KW-1185">Reference proteome</keyword>
<keyword evidence="4" id="KW-0274">FAD</keyword>
<evidence type="ECO:0000259" key="10">
    <source>
        <dbReference type="Pfam" id="PF02910"/>
    </source>
</evidence>
<evidence type="ECO:0000256" key="7">
    <source>
        <dbReference type="ARBA" id="ARBA00030386"/>
    </source>
</evidence>
<evidence type="ECO:0000256" key="8">
    <source>
        <dbReference type="ARBA" id="ARBA00048305"/>
    </source>
</evidence>
<dbReference type="Pfam" id="PF00890">
    <property type="entry name" value="FAD_binding_2"/>
    <property type="match status" value="1"/>
</dbReference>
<evidence type="ECO:0000259" key="9">
    <source>
        <dbReference type="Pfam" id="PF00890"/>
    </source>
</evidence>
<dbReference type="OrthoDB" id="9805351at2"/>
<evidence type="ECO:0000313" key="11">
    <source>
        <dbReference type="EMBL" id="AYF72716.1"/>
    </source>
</evidence>
<dbReference type="InterPro" id="IPR037099">
    <property type="entry name" value="Fum_R/Succ_DH_flav-like_C_sf"/>
</dbReference>
<dbReference type="PRINTS" id="PR00368">
    <property type="entry name" value="FADPNR"/>
</dbReference>
<dbReference type="PANTHER" id="PTHR42716">
    <property type="entry name" value="L-ASPARTATE OXIDASE"/>
    <property type="match status" value="1"/>
</dbReference>
<dbReference type="RefSeq" id="WP_120734661.1">
    <property type="nucleotide sequence ID" value="NZ_CP032568.1"/>
</dbReference>
<dbReference type="Proteomes" id="UP000267164">
    <property type="component" value="Chromosome"/>
</dbReference>
<dbReference type="InterPro" id="IPR005288">
    <property type="entry name" value="NadB"/>
</dbReference>
<dbReference type="InterPro" id="IPR036188">
    <property type="entry name" value="FAD/NAD-bd_sf"/>
</dbReference>
<keyword evidence="3" id="KW-0285">Flavoprotein</keyword>
<feature type="domain" description="FAD-dependent oxidoreductase 2 FAD-binding" evidence="9">
    <location>
        <begin position="7"/>
        <end position="214"/>
    </location>
</feature>
<evidence type="ECO:0000256" key="6">
    <source>
        <dbReference type="ARBA" id="ARBA00029426"/>
    </source>
</evidence>
<dbReference type="SUPFAM" id="SSF51905">
    <property type="entry name" value="FAD/NAD(P)-binding domain"/>
    <property type="match status" value="1"/>
</dbReference>
<evidence type="ECO:0000256" key="4">
    <source>
        <dbReference type="ARBA" id="ARBA00022827"/>
    </source>
</evidence>
<sequence>MTEFDADVLVLGGGPGGAWAALAAAAAGARVVVADKARCGTSGPTAHGGVTLWNLPPGAAREEAVRQTLAHGGGLGDPELMFRVLAETHRRVGQLVRGGFRFRGEHAERPARVYLDGAKYLGRLRRSMVVAGVRILDHHPALQLITDGEGVVSGAAGVTLRGECRGWTVRARAVVLATGGCAFLSGGAGTDVDTGDGLLMGAEAGAELSGMEFSNAYSLAPVADSPPLGGRAVAAVFASDQVMHFATLYDESRAVLWGQGCGSRAQAFAAIADGRRVYAALDELPEAMRAELSRQSNPAGRVPLCAVLQGTVRGTGGLRLAGPDCATTVPGLYGAGDVTTREPVAGAVSGFGGQNGAWAISSGVWAGAGAAGFAAARHKLGKARPVPGVGLGDKARLDPRAVIGLVQEHTLPLRRSYWRSDGSLRDSISELDGLWPGVELALGGKGPARVQARQAAALLAVARWTKYSALARTETRGMHRRTDHPGAGSDWRVRLLSGGFENVWVRPDLTVAPARPA</sequence>
<dbReference type="PRINTS" id="PR00411">
    <property type="entry name" value="PNDRDTASEI"/>
</dbReference>
<comment type="function">
    <text evidence="6">Catalyzes the oxidation of L-aspartate to iminoaspartate, the first step in the de novo biosynthesis of NAD(+).</text>
</comment>
<comment type="catalytic activity">
    <reaction evidence="8">
        <text>L-aspartate + O2 = iminosuccinate + H2O2</text>
        <dbReference type="Rhea" id="RHEA:25876"/>
        <dbReference type="ChEBI" id="CHEBI:15379"/>
        <dbReference type="ChEBI" id="CHEBI:16240"/>
        <dbReference type="ChEBI" id="CHEBI:29991"/>
        <dbReference type="ChEBI" id="CHEBI:77875"/>
        <dbReference type="EC" id="1.4.3.16"/>
    </reaction>
    <physiologicalReaction direction="left-to-right" evidence="8">
        <dbReference type="Rhea" id="RHEA:25877"/>
    </physiologicalReaction>
</comment>
<evidence type="ECO:0000256" key="1">
    <source>
        <dbReference type="ARBA" id="ARBA00001974"/>
    </source>
</evidence>
<dbReference type="KEGG" id="nyu:D7D52_01135"/>
<evidence type="ECO:0000256" key="3">
    <source>
        <dbReference type="ARBA" id="ARBA00022630"/>
    </source>
</evidence>
<dbReference type="InterPro" id="IPR003953">
    <property type="entry name" value="FAD-dep_OxRdtase_2_FAD-bd"/>
</dbReference>
<dbReference type="EMBL" id="CP032568">
    <property type="protein sequence ID" value="AYF72716.1"/>
    <property type="molecule type" value="Genomic_DNA"/>
</dbReference>
<dbReference type="AlphaFoldDB" id="A0A386Z578"/>